<dbReference type="EMBL" id="AKHW03003905">
    <property type="protein sequence ID" value="KYO32552.1"/>
    <property type="molecule type" value="Genomic_DNA"/>
</dbReference>
<name>A0A151N6U7_ALLMI</name>
<reference evidence="1 2" key="1">
    <citation type="journal article" date="2012" name="Genome Biol.">
        <title>Sequencing three crocodilian genomes to illuminate the evolution of archosaurs and amniotes.</title>
        <authorList>
            <person name="St John J.A."/>
            <person name="Braun E.L."/>
            <person name="Isberg S.R."/>
            <person name="Miles L.G."/>
            <person name="Chong A.Y."/>
            <person name="Gongora J."/>
            <person name="Dalzell P."/>
            <person name="Moran C."/>
            <person name="Bed'hom B."/>
            <person name="Abzhanov A."/>
            <person name="Burgess S.C."/>
            <person name="Cooksey A.M."/>
            <person name="Castoe T.A."/>
            <person name="Crawford N.G."/>
            <person name="Densmore L.D."/>
            <person name="Drew J.C."/>
            <person name="Edwards S.V."/>
            <person name="Faircloth B.C."/>
            <person name="Fujita M.K."/>
            <person name="Greenwold M.J."/>
            <person name="Hoffmann F.G."/>
            <person name="Howard J.M."/>
            <person name="Iguchi T."/>
            <person name="Janes D.E."/>
            <person name="Khan S.Y."/>
            <person name="Kohno S."/>
            <person name="de Koning A.J."/>
            <person name="Lance S.L."/>
            <person name="McCarthy F.M."/>
            <person name="McCormack J.E."/>
            <person name="Merchant M.E."/>
            <person name="Peterson D.G."/>
            <person name="Pollock D.D."/>
            <person name="Pourmand N."/>
            <person name="Raney B.J."/>
            <person name="Roessler K.A."/>
            <person name="Sanford J.R."/>
            <person name="Sawyer R.H."/>
            <person name="Schmidt C.J."/>
            <person name="Triplett E.W."/>
            <person name="Tuberville T.D."/>
            <person name="Venegas-Anaya M."/>
            <person name="Howard J.T."/>
            <person name="Jarvis E.D."/>
            <person name="Guillette L.J.Jr."/>
            <person name="Glenn T.C."/>
            <person name="Green R.E."/>
            <person name="Ray D.A."/>
        </authorList>
    </citation>
    <scope>NUCLEOTIDE SEQUENCE [LARGE SCALE GENOMIC DNA]</scope>
    <source>
        <strain evidence="1">KSC_2009_1</strain>
    </source>
</reference>
<keyword evidence="2" id="KW-1185">Reference proteome</keyword>
<gene>
    <name evidence="1" type="ORF">Y1Q_0007753</name>
</gene>
<dbReference type="Proteomes" id="UP000050525">
    <property type="component" value="Unassembled WGS sequence"/>
</dbReference>
<comment type="caution">
    <text evidence="1">The sequence shown here is derived from an EMBL/GenBank/DDBJ whole genome shotgun (WGS) entry which is preliminary data.</text>
</comment>
<proteinExistence type="predicted"/>
<evidence type="ECO:0000313" key="1">
    <source>
        <dbReference type="EMBL" id="KYO32552.1"/>
    </source>
</evidence>
<evidence type="ECO:0000313" key="2">
    <source>
        <dbReference type="Proteomes" id="UP000050525"/>
    </source>
</evidence>
<sequence>MQNVCTCGSDGRCPGGPRRRSHCYNGGENCNSHKTALPRCKFLSLWPLEYSLLEKPYQYTQLQSKLKKNIYSKGFFSPKKGIKLKRCQTGRSGNF</sequence>
<accession>A0A151N6U7</accession>
<organism evidence="1 2">
    <name type="scientific">Alligator mississippiensis</name>
    <name type="common">American alligator</name>
    <dbReference type="NCBI Taxonomy" id="8496"/>
    <lineage>
        <taxon>Eukaryota</taxon>
        <taxon>Metazoa</taxon>
        <taxon>Chordata</taxon>
        <taxon>Craniata</taxon>
        <taxon>Vertebrata</taxon>
        <taxon>Euteleostomi</taxon>
        <taxon>Archelosauria</taxon>
        <taxon>Archosauria</taxon>
        <taxon>Crocodylia</taxon>
        <taxon>Alligatoridae</taxon>
        <taxon>Alligatorinae</taxon>
        <taxon>Alligator</taxon>
    </lineage>
</organism>
<protein>
    <submittedName>
        <fullName evidence="1">Uncharacterized protein</fullName>
    </submittedName>
</protein>
<dbReference type="AlphaFoldDB" id="A0A151N6U7"/>